<proteinExistence type="predicted"/>
<name>A0A8C6WAH9_NANGA</name>
<evidence type="ECO:0000259" key="3">
    <source>
        <dbReference type="Pfam" id="PF00048"/>
    </source>
</evidence>
<keyword evidence="1" id="KW-0202">Cytokine</keyword>
<dbReference type="AlphaFoldDB" id="A0A8C6WAH9"/>
<dbReference type="InterPro" id="IPR036048">
    <property type="entry name" value="Interleukin_8-like_sf"/>
</dbReference>
<evidence type="ECO:0000313" key="5">
    <source>
        <dbReference type="Proteomes" id="UP000694381"/>
    </source>
</evidence>
<keyword evidence="2" id="KW-1015">Disulfide bond</keyword>
<keyword evidence="5" id="KW-1185">Reference proteome</keyword>
<dbReference type="Pfam" id="PF00048">
    <property type="entry name" value="IL8"/>
    <property type="match status" value="1"/>
</dbReference>
<dbReference type="Proteomes" id="UP000694381">
    <property type="component" value="Unassembled WGS sequence"/>
</dbReference>
<feature type="domain" description="Chemokine interleukin-8-like" evidence="3">
    <location>
        <begin position="75"/>
        <end position="113"/>
    </location>
</feature>
<evidence type="ECO:0000256" key="1">
    <source>
        <dbReference type="ARBA" id="ARBA00022514"/>
    </source>
</evidence>
<sequence length="113" mass="12702">MAVEGQGLSSHILRSTALDHVLVYGESDKRSSILKPSGTQRRDLTCTMKLWPFACLVACFVGAWVPTVHAQGAIEDCCLGYQRNTKWHILRRATRYRDQLVSGSCNLRAVIFY</sequence>
<reference evidence="4" key="1">
    <citation type="submission" date="2025-08" db="UniProtKB">
        <authorList>
            <consortium name="Ensembl"/>
        </authorList>
    </citation>
    <scope>IDENTIFICATION</scope>
</reference>
<dbReference type="InterPro" id="IPR001811">
    <property type="entry name" value="Chemokine_IL8-like_dom"/>
</dbReference>
<organism evidence="4 5">
    <name type="scientific">Nannospalax galili</name>
    <name type="common">Northern Israeli blind subterranean mole rat</name>
    <name type="synonym">Spalax galili</name>
    <dbReference type="NCBI Taxonomy" id="1026970"/>
    <lineage>
        <taxon>Eukaryota</taxon>
        <taxon>Metazoa</taxon>
        <taxon>Chordata</taxon>
        <taxon>Craniata</taxon>
        <taxon>Vertebrata</taxon>
        <taxon>Euteleostomi</taxon>
        <taxon>Mammalia</taxon>
        <taxon>Eutheria</taxon>
        <taxon>Euarchontoglires</taxon>
        <taxon>Glires</taxon>
        <taxon>Rodentia</taxon>
        <taxon>Myomorpha</taxon>
        <taxon>Muroidea</taxon>
        <taxon>Spalacidae</taxon>
        <taxon>Spalacinae</taxon>
        <taxon>Nannospalax</taxon>
    </lineage>
</organism>
<accession>A0A8C6WAH9</accession>
<protein>
    <recommendedName>
        <fullName evidence="3">Chemokine interleukin-8-like domain-containing protein</fullName>
    </recommendedName>
</protein>
<dbReference type="GO" id="GO:0008009">
    <property type="term" value="F:chemokine activity"/>
    <property type="evidence" value="ECO:0007669"/>
    <property type="project" value="InterPro"/>
</dbReference>
<dbReference type="Ensembl" id="ENSNGAT00000025565.1">
    <property type="protein sequence ID" value="ENSNGAP00000019900.1"/>
    <property type="gene ID" value="ENSNGAG00000019571.1"/>
</dbReference>
<dbReference type="GO" id="GO:0006955">
    <property type="term" value="P:immune response"/>
    <property type="evidence" value="ECO:0007669"/>
    <property type="project" value="InterPro"/>
</dbReference>
<evidence type="ECO:0000256" key="2">
    <source>
        <dbReference type="ARBA" id="ARBA00023157"/>
    </source>
</evidence>
<dbReference type="GO" id="GO:0005615">
    <property type="term" value="C:extracellular space"/>
    <property type="evidence" value="ECO:0007669"/>
    <property type="project" value="UniProtKB-KW"/>
</dbReference>
<dbReference type="GeneTree" id="ENSGT01010000222539"/>
<evidence type="ECO:0000313" key="4">
    <source>
        <dbReference type="Ensembl" id="ENSNGAP00000019900.1"/>
    </source>
</evidence>
<dbReference type="SUPFAM" id="SSF54117">
    <property type="entry name" value="Interleukin 8-like chemokines"/>
    <property type="match status" value="1"/>
</dbReference>
<reference evidence="4" key="2">
    <citation type="submission" date="2025-09" db="UniProtKB">
        <authorList>
            <consortium name="Ensembl"/>
        </authorList>
    </citation>
    <scope>IDENTIFICATION</scope>
</reference>
<gene>
    <name evidence="4" type="primary">Ccl25</name>
</gene>
<dbReference type="Gene3D" id="2.40.50.40">
    <property type="match status" value="1"/>
</dbReference>